<keyword evidence="2" id="KW-1133">Transmembrane helix</keyword>
<dbReference type="GeneID" id="27676567"/>
<dbReference type="RefSeq" id="XP_016596853.1">
    <property type="nucleotide sequence ID" value="XM_016741148.1"/>
</dbReference>
<evidence type="ECO:0000313" key="4">
    <source>
        <dbReference type="Proteomes" id="UP000030143"/>
    </source>
</evidence>
<dbReference type="Proteomes" id="UP000030143">
    <property type="component" value="Unassembled WGS sequence"/>
</dbReference>
<keyword evidence="4" id="KW-1185">Reference proteome</keyword>
<organism evidence="3 4">
    <name type="scientific">Penicillium expansum</name>
    <name type="common">Blue mold rot fungus</name>
    <dbReference type="NCBI Taxonomy" id="27334"/>
    <lineage>
        <taxon>Eukaryota</taxon>
        <taxon>Fungi</taxon>
        <taxon>Dikarya</taxon>
        <taxon>Ascomycota</taxon>
        <taxon>Pezizomycotina</taxon>
        <taxon>Eurotiomycetes</taxon>
        <taxon>Eurotiomycetidae</taxon>
        <taxon>Eurotiales</taxon>
        <taxon>Aspergillaceae</taxon>
        <taxon>Penicillium</taxon>
    </lineage>
</organism>
<name>A0A0A2JQ52_PENEN</name>
<feature type="region of interest" description="Disordered" evidence="1">
    <location>
        <begin position="37"/>
        <end position="65"/>
    </location>
</feature>
<evidence type="ECO:0008006" key="5">
    <source>
        <dbReference type="Google" id="ProtNLM"/>
    </source>
</evidence>
<dbReference type="EMBL" id="JQFZ01000229">
    <property type="protein sequence ID" value="KGO54385.1"/>
    <property type="molecule type" value="Genomic_DNA"/>
</dbReference>
<dbReference type="InterPro" id="IPR021848">
    <property type="entry name" value="HODM_asu-like"/>
</dbReference>
<gene>
    <name evidence="3" type="ORF">PEX2_038730</name>
</gene>
<proteinExistence type="predicted"/>
<dbReference type="Pfam" id="PF11927">
    <property type="entry name" value="HODM_asu-like"/>
    <property type="match status" value="1"/>
</dbReference>
<feature type="transmembrane region" description="Helical" evidence="2">
    <location>
        <begin position="12"/>
        <end position="28"/>
    </location>
</feature>
<evidence type="ECO:0000256" key="1">
    <source>
        <dbReference type="SAM" id="MobiDB-lite"/>
    </source>
</evidence>
<evidence type="ECO:0000313" key="3">
    <source>
        <dbReference type="EMBL" id="KGO54385.1"/>
    </source>
</evidence>
<comment type="caution">
    <text evidence="3">The sequence shown here is derived from an EMBL/GenBank/DDBJ whole genome shotgun (WGS) entry which is preliminary data.</text>
</comment>
<dbReference type="HOGENOM" id="CLU_025462_0_2_1"/>
<dbReference type="VEuPathDB" id="FungiDB:PEXP_017670"/>
<accession>A0A0A2JQ52</accession>
<keyword evidence="2" id="KW-0472">Membrane</keyword>
<protein>
    <recommendedName>
        <fullName evidence="5">Mannosyl transferase</fullName>
    </recommendedName>
</protein>
<evidence type="ECO:0000256" key="2">
    <source>
        <dbReference type="SAM" id="Phobius"/>
    </source>
</evidence>
<dbReference type="STRING" id="27334.A0A0A2JQ52"/>
<keyword evidence="2" id="KW-0812">Transmembrane</keyword>
<dbReference type="PhylomeDB" id="A0A0A2JQ52"/>
<reference evidence="3 4" key="1">
    <citation type="journal article" date="2015" name="Mol. Plant Microbe Interact.">
        <title>Genome, transcriptome, and functional analyses of Penicillium expansum provide new insights into secondary metabolism and pathogenicity.</title>
        <authorList>
            <person name="Ballester A.R."/>
            <person name="Marcet-Houben M."/>
            <person name="Levin E."/>
            <person name="Sela N."/>
            <person name="Selma-Lazaro C."/>
            <person name="Carmona L."/>
            <person name="Wisniewski M."/>
            <person name="Droby S."/>
            <person name="Gonzalez-Candelas L."/>
            <person name="Gabaldon T."/>
        </authorList>
    </citation>
    <scope>NUCLEOTIDE SEQUENCE [LARGE SCALE GENOMIC DNA]</scope>
    <source>
        <strain evidence="3 4">MD-8</strain>
    </source>
</reference>
<dbReference type="OrthoDB" id="497541at2759"/>
<dbReference type="AlphaFoldDB" id="A0A0A2JQ52"/>
<sequence length="388" mass="44772">MILTNPALQQGAIPFLGLIVSILAWLMMKWPIHRKSSTPQIQQPEKEPFIKPLPSPHPDDPTSNDPKLYRPFRHGPNFVTMGIRKLQWDNWIEMDSYFLRYHDMKAAELKKDFKEHIKYVDNAVTKDACFELNKELVRHLTHRYPKTFRLEGGKVHNSLTGEAFAFPAATPDEALATSALLVQDDLVLMMKNDDGEYHLDAAAVCLPGFWRLKEKFRMSLDTLHFEAGVPHYAAKLQKAMNKFMLKLTPDKPVERNNFFIQLDDGLHWSHRMGDQQGTEVASWATANGKGLTIDEIHFRSERQTLRRLPRSGAILFTIRTYFEPVTKLAQEPYIPGRLSEAIRNWDETVSYYKGKSSWDKILIPYLDEQDRLQKEGGLVEGTEGEFPY</sequence>